<dbReference type="SUPFAM" id="SSF53098">
    <property type="entry name" value="Ribonuclease H-like"/>
    <property type="match status" value="1"/>
</dbReference>
<organism evidence="6 7">
    <name type="scientific">Metarhizium guizhouense (strain ARSEF 977)</name>
    <dbReference type="NCBI Taxonomy" id="1276136"/>
    <lineage>
        <taxon>Eukaryota</taxon>
        <taxon>Fungi</taxon>
        <taxon>Dikarya</taxon>
        <taxon>Ascomycota</taxon>
        <taxon>Pezizomycotina</taxon>
        <taxon>Sordariomycetes</taxon>
        <taxon>Hypocreomycetidae</taxon>
        <taxon>Hypocreales</taxon>
        <taxon>Clavicipitaceae</taxon>
        <taxon>Metarhizium</taxon>
    </lineage>
</organism>
<dbReference type="PANTHER" id="PTHR46481">
    <property type="entry name" value="ZINC FINGER BED DOMAIN-CONTAINING PROTEIN 4"/>
    <property type="match status" value="1"/>
</dbReference>
<keyword evidence="3" id="KW-0863">Zinc-finger</keyword>
<keyword evidence="4" id="KW-0862">Zinc</keyword>
<evidence type="ECO:0000313" key="6">
    <source>
        <dbReference type="EMBL" id="KID82482.1"/>
    </source>
</evidence>
<comment type="caution">
    <text evidence="6">The sequence shown here is derived from an EMBL/GenBank/DDBJ whole genome shotgun (WGS) entry which is preliminary data.</text>
</comment>
<dbReference type="InterPro" id="IPR052035">
    <property type="entry name" value="ZnF_BED_domain_contain"/>
</dbReference>
<protein>
    <submittedName>
        <fullName evidence="6">Ribonuclease H-like protein</fullName>
    </submittedName>
</protein>
<dbReference type="Proteomes" id="UP000031192">
    <property type="component" value="Unassembled WGS sequence"/>
</dbReference>
<keyword evidence="2" id="KW-0479">Metal-binding</keyword>
<evidence type="ECO:0000313" key="7">
    <source>
        <dbReference type="Proteomes" id="UP000031192"/>
    </source>
</evidence>
<evidence type="ECO:0000256" key="1">
    <source>
        <dbReference type="ARBA" id="ARBA00004123"/>
    </source>
</evidence>
<accession>A0A0B4GRT8</accession>
<sequence length="276" mass="31180">MYNINPESNNGQNVLYSMLKKVGKTDALDELLIEWVTTKNLPFRIVKSTSFQNILLHLNPAFKGRIPSAIVLRDRLDTVYKQAQGPVTELLATARGRIHVTFDGWTSRNRLSLLGINVFFIDVDWRHRKLLLGLPSVQGRHTGENLADEVASVLAYFGIDASRLGYFVLDNARNNDTAVAALADEFDFDLDHRRLRCLGHILNLVVKQLIFGDSASAMETEDDDDFDFSTISDELKKWRKKGPQKEDIASGKLSYIDKTTGKLKKPLMPISDNETR</sequence>
<evidence type="ECO:0000256" key="5">
    <source>
        <dbReference type="ARBA" id="ARBA00023242"/>
    </source>
</evidence>
<dbReference type="PANTHER" id="PTHR46481:SF10">
    <property type="entry name" value="ZINC FINGER BED DOMAIN-CONTAINING PROTEIN 39"/>
    <property type="match status" value="1"/>
</dbReference>
<dbReference type="AlphaFoldDB" id="A0A0B4GRT8"/>
<evidence type="ECO:0000256" key="4">
    <source>
        <dbReference type="ARBA" id="ARBA00022833"/>
    </source>
</evidence>
<dbReference type="OrthoDB" id="4961446at2759"/>
<proteinExistence type="predicted"/>
<evidence type="ECO:0000256" key="3">
    <source>
        <dbReference type="ARBA" id="ARBA00022771"/>
    </source>
</evidence>
<dbReference type="InterPro" id="IPR012337">
    <property type="entry name" value="RNaseH-like_sf"/>
</dbReference>
<dbReference type="EMBL" id="AZNH01000085">
    <property type="protein sequence ID" value="KID82482.1"/>
    <property type="molecule type" value="Genomic_DNA"/>
</dbReference>
<keyword evidence="7" id="KW-1185">Reference proteome</keyword>
<dbReference type="GO" id="GO:0008270">
    <property type="term" value="F:zinc ion binding"/>
    <property type="evidence" value="ECO:0007669"/>
    <property type="project" value="UniProtKB-KW"/>
</dbReference>
<keyword evidence="5" id="KW-0539">Nucleus</keyword>
<reference evidence="6 7" key="1">
    <citation type="journal article" date="2014" name="Proc. Natl. Acad. Sci. U.S.A.">
        <title>Trajectory and genomic determinants of fungal-pathogen speciation and host adaptation.</title>
        <authorList>
            <person name="Hu X."/>
            <person name="Xiao G."/>
            <person name="Zheng P."/>
            <person name="Shang Y."/>
            <person name="Su Y."/>
            <person name="Zhang X."/>
            <person name="Liu X."/>
            <person name="Zhan S."/>
            <person name="St Leger R.J."/>
            <person name="Wang C."/>
        </authorList>
    </citation>
    <scope>NUCLEOTIDE SEQUENCE [LARGE SCALE GENOMIC DNA]</scope>
    <source>
        <strain evidence="6 7">ARSEF 977</strain>
    </source>
</reference>
<dbReference type="GO" id="GO:0005634">
    <property type="term" value="C:nucleus"/>
    <property type="evidence" value="ECO:0007669"/>
    <property type="project" value="UniProtKB-SubCell"/>
</dbReference>
<dbReference type="HOGENOM" id="CLU_1008607_0_0_1"/>
<name>A0A0B4GRT8_METGA</name>
<comment type="subcellular location">
    <subcellularLocation>
        <location evidence="1">Nucleus</location>
    </subcellularLocation>
</comment>
<evidence type="ECO:0000256" key="2">
    <source>
        <dbReference type="ARBA" id="ARBA00022723"/>
    </source>
</evidence>
<gene>
    <name evidence="6" type="ORF">MGU_10196</name>
</gene>